<name>A0A8J3E0E6_9HYPH</name>
<reference evidence="2" key="1">
    <citation type="journal article" date="2014" name="Int. J. Syst. Evol. Microbiol.">
        <title>Complete genome sequence of Corynebacterium casei LMG S-19264T (=DSM 44701T), isolated from a smear-ripened cheese.</title>
        <authorList>
            <consortium name="US DOE Joint Genome Institute (JGI-PGF)"/>
            <person name="Walter F."/>
            <person name="Albersmeier A."/>
            <person name="Kalinowski J."/>
            <person name="Ruckert C."/>
        </authorList>
    </citation>
    <scope>NUCLEOTIDE SEQUENCE</scope>
    <source>
        <strain evidence="2">KCTC 42249</strain>
    </source>
</reference>
<dbReference type="Pfam" id="PF01042">
    <property type="entry name" value="Ribonuc_L-PSP"/>
    <property type="match status" value="1"/>
</dbReference>
<dbReference type="PROSITE" id="PS01094">
    <property type="entry name" value="UPF0076"/>
    <property type="match status" value="1"/>
</dbReference>
<comment type="caution">
    <text evidence="2">The sequence shown here is derived from an EMBL/GenBank/DDBJ whole genome shotgun (WGS) entry which is preliminary data.</text>
</comment>
<dbReference type="Gene3D" id="3.30.1330.40">
    <property type="entry name" value="RutC-like"/>
    <property type="match status" value="1"/>
</dbReference>
<dbReference type="EMBL" id="BMZQ01000005">
    <property type="protein sequence ID" value="GHD22672.1"/>
    <property type="molecule type" value="Genomic_DNA"/>
</dbReference>
<evidence type="ECO:0000313" key="3">
    <source>
        <dbReference type="Proteomes" id="UP000630142"/>
    </source>
</evidence>
<organism evidence="2 3">
    <name type="scientific">Tianweitania populi</name>
    <dbReference type="NCBI Taxonomy" id="1607949"/>
    <lineage>
        <taxon>Bacteria</taxon>
        <taxon>Pseudomonadati</taxon>
        <taxon>Pseudomonadota</taxon>
        <taxon>Alphaproteobacteria</taxon>
        <taxon>Hyphomicrobiales</taxon>
        <taxon>Phyllobacteriaceae</taxon>
        <taxon>Tianweitania</taxon>
    </lineage>
</organism>
<reference evidence="2" key="2">
    <citation type="submission" date="2020-09" db="EMBL/GenBank/DDBJ databases">
        <authorList>
            <person name="Sun Q."/>
            <person name="Kim S."/>
        </authorList>
    </citation>
    <scope>NUCLEOTIDE SEQUENCE</scope>
    <source>
        <strain evidence="2">KCTC 42249</strain>
    </source>
</reference>
<dbReference type="InterPro" id="IPR006175">
    <property type="entry name" value="YjgF/YER057c/UK114"/>
</dbReference>
<evidence type="ECO:0000256" key="1">
    <source>
        <dbReference type="ARBA" id="ARBA00010552"/>
    </source>
</evidence>
<dbReference type="PANTHER" id="PTHR47328:SF1">
    <property type="entry name" value="RUTC FAMILY PROTEIN YOAB"/>
    <property type="match status" value="1"/>
</dbReference>
<dbReference type="InterPro" id="IPR035709">
    <property type="entry name" value="YoaB-like"/>
</dbReference>
<dbReference type="PANTHER" id="PTHR47328">
    <property type="match status" value="1"/>
</dbReference>
<evidence type="ECO:0000313" key="2">
    <source>
        <dbReference type="EMBL" id="GHD22672.1"/>
    </source>
</evidence>
<dbReference type="RefSeq" id="WP_189506920.1">
    <property type="nucleotide sequence ID" value="NZ_BMZQ01000005.1"/>
</dbReference>
<proteinExistence type="inferred from homology"/>
<gene>
    <name evidence="2" type="ORF">GCM10016234_37140</name>
</gene>
<dbReference type="Proteomes" id="UP000630142">
    <property type="component" value="Unassembled WGS sequence"/>
</dbReference>
<evidence type="ECO:0008006" key="4">
    <source>
        <dbReference type="Google" id="ProtNLM"/>
    </source>
</evidence>
<keyword evidence="3" id="KW-1185">Reference proteome</keyword>
<accession>A0A8J3E0E6</accession>
<dbReference type="AlphaFoldDB" id="A0A8J3E0E6"/>
<protein>
    <recommendedName>
        <fullName evidence="4">RidA family protein</fullName>
    </recommendedName>
</protein>
<dbReference type="InterPro" id="IPR035959">
    <property type="entry name" value="RutC-like_sf"/>
</dbReference>
<dbReference type="CDD" id="cd06150">
    <property type="entry name" value="YjgF_YER057c_UK114_like_2"/>
    <property type="match status" value="1"/>
</dbReference>
<dbReference type="InterPro" id="IPR019897">
    <property type="entry name" value="RidA_CS"/>
</dbReference>
<dbReference type="SUPFAM" id="SSF55298">
    <property type="entry name" value="YjgF-like"/>
    <property type="match status" value="1"/>
</dbReference>
<comment type="similarity">
    <text evidence="1">Belongs to the RutC family.</text>
</comment>
<sequence length="116" mass="12870">MITRHRKARTLYGAVEHNGVLYLAGHAASDLNGGMKEQTRETCAKIEALLKELGSDKTKLLSARIYLSDMSRKEEMNEAWMEWLDEADLPSRATIGGADLGDPKRLIEIVVIAAKD</sequence>